<evidence type="ECO:0000313" key="9">
    <source>
        <dbReference type="Proteomes" id="UP000613740"/>
    </source>
</evidence>
<dbReference type="PRINTS" id="PR00800">
    <property type="entry name" value="YHDCRBOXLASE"/>
</dbReference>
<evidence type="ECO:0000256" key="6">
    <source>
        <dbReference type="PIRSR" id="PIRSR602129-50"/>
    </source>
</evidence>
<dbReference type="InterPro" id="IPR002129">
    <property type="entry name" value="PyrdxlP-dep_de-COase"/>
</dbReference>
<reference evidence="8" key="1">
    <citation type="journal article" date="2020" name="bioRxiv">
        <title>Comparative genomics of Chlamydomonas.</title>
        <authorList>
            <person name="Craig R.J."/>
            <person name="Hasan A.R."/>
            <person name="Ness R.W."/>
            <person name="Keightley P.D."/>
        </authorList>
    </citation>
    <scope>NUCLEOTIDE SEQUENCE</scope>
    <source>
        <strain evidence="8">CCAP 11/173</strain>
    </source>
</reference>
<dbReference type="OrthoDB" id="639767at2759"/>
<comment type="cofactor">
    <cofactor evidence="1 6 7">
        <name>pyridoxal 5'-phosphate</name>
        <dbReference type="ChEBI" id="CHEBI:597326"/>
    </cofactor>
</comment>
<dbReference type="Gene3D" id="3.40.640.10">
    <property type="entry name" value="Type I PLP-dependent aspartate aminotransferase-like (Major domain)"/>
    <property type="match status" value="1"/>
</dbReference>
<dbReference type="GO" id="GO:0016831">
    <property type="term" value="F:carboxy-lyase activity"/>
    <property type="evidence" value="ECO:0007669"/>
    <property type="project" value="UniProtKB-KW"/>
</dbReference>
<keyword evidence="5 7" id="KW-0456">Lyase</keyword>
<dbReference type="AlphaFoldDB" id="A0A835WJW2"/>
<dbReference type="PANTHER" id="PTHR11999:SF70">
    <property type="entry name" value="MIP05841P"/>
    <property type="match status" value="1"/>
</dbReference>
<dbReference type="InterPro" id="IPR015422">
    <property type="entry name" value="PyrdxlP-dep_Trfase_small"/>
</dbReference>
<keyword evidence="4 6" id="KW-0663">Pyridoxal phosphate</keyword>
<evidence type="ECO:0000256" key="4">
    <source>
        <dbReference type="ARBA" id="ARBA00022898"/>
    </source>
</evidence>
<comment type="similarity">
    <text evidence="2 7">Belongs to the group II decarboxylase family.</text>
</comment>
<dbReference type="Gene3D" id="3.90.1150.10">
    <property type="entry name" value="Aspartate Aminotransferase, domain 1"/>
    <property type="match status" value="1"/>
</dbReference>
<gene>
    <name evidence="8" type="ORF">HYH02_005790</name>
</gene>
<dbReference type="InterPro" id="IPR015424">
    <property type="entry name" value="PyrdxlP-dep_Trfase"/>
</dbReference>
<evidence type="ECO:0000256" key="1">
    <source>
        <dbReference type="ARBA" id="ARBA00001933"/>
    </source>
</evidence>
<keyword evidence="9" id="KW-1185">Reference proteome</keyword>
<proteinExistence type="inferred from homology"/>
<dbReference type="InterPro" id="IPR010977">
    <property type="entry name" value="Aromatic_deC"/>
</dbReference>
<dbReference type="EMBL" id="JAEHOD010000015">
    <property type="protein sequence ID" value="KAG2449039.1"/>
    <property type="molecule type" value="Genomic_DNA"/>
</dbReference>
<dbReference type="PANTHER" id="PTHR11999">
    <property type="entry name" value="GROUP II PYRIDOXAL-5-PHOSPHATE DECARBOXYLASE"/>
    <property type="match status" value="1"/>
</dbReference>
<dbReference type="GO" id="GO:0006520">
    <property type="term" value="P:amino acid metabolic process"/>
    <property type="evidence" value="ECO:0007669"/>
    <property type="project" value="InterPro"/>
</dbReference>
<dbReference type="Pfam" id="PF00282">
    <property type="entry name" value="Pyridoxal_deC"/>
    <property type="match status" value="1"/>
</dbReference>
<comment type="caution">
    <text evidence="8">The sequence shown here is derived from an EMBL/GenBank/DDBJ whole genome shotgun (WGS) entry which is preliminary data.</text>
</comment>
<evidence type="ECO:0000313" key="8">
    <source>
        <dbReference type="EMBL" id="KAG2449039.1"/>
    </source>
</evidence>
<dbReference type="InterPro" id="IPR015421">
    <property type="entry name" value="PyrdxlP-dep_Trfase_major"/>
</dbReference>
<evidence type="ECO:0000256" key="7">
    <source>
        <dbReference type="RuleBase" id="RU000382"/>
    </source>
</evidence>
<name>A0A835WJW2_9CHLO</name>
<organism evidence="8 9">
    <name type="scientific">Chlamydomonas schloesseri</name>
    <dbReference type="NCBI Taxonomy" id="2026947"/>
    <lineage>
        <taxon>Eukaryota</taxon>
        <taxon>Viridiplantae</taxon>
        <taxon>Chlorophyta</taxon>
        <taxon>core chlorophytes</taxon>
        <taxon>Chlorophyceae</taxon>
        <taxon>CS clade</taxon>
        <taxon>Chlamydomonadales</taxon>
        <taxon>Chlamydomonadaceae</taxon>
        <taxon>Chlamydomonas</taxon>
    </lineage>
</organism>
<keyword evidence="3" id="KW-0210">Decarboxylase</keyword>
<dbReference type="SUPFAM" id="SSF53383">
    <property type="entry name" value="PLP-dependent transferases"/>
    <property type="match status" value="1"/>
</dbReference>
<dbReference type="Proteomes" id="UP000613740">
    <property type="component" value="Unassembled WGS sequence"/>
</dbReference>
<evidence type="ECO:0000256" key="3">
    <source>
        <dbReference type="ARBA" id="ARBA00022793"/>
    </source>
</evidence>
<dbReference type="GO" id="GO:0019752">
    <property type="term" value="P:carboxylic acid metabolic process"/>
    <property type="evidence" value="ECO:0007669"/>
    <property type="project" value="InterPro"/>
</dbReference>
<evidence type="ECO:0000256" key="2">
    <source>
        <dbReference type="ARBA" id="ARBA00009533"/>
    </source>
</evidence>
<protein>
    <recommendedName>
        <fullName evidence="10">Tyrosine decarboxylase</fullName>
    </recommendedName>
</protein>
<evidence type="ECO:0000256" key="5">
    <source>
        <dbReference type="ARBA" id="ARBA00023239"/>
    </source>
</evidence>
<sequence>MGHAMVDMIADYYESLPSLPRVSPDVQPGFLRGALPPNAPEQPESFEAVMADVRDKLMPGVVHWQGVPDSSTRGKPSSSSAAAVGWRLAGLVRADSPSFFAYFPSNYSFPAALADMWSSVLGMVGFSWAAGPVATELEMAMMDWLADLCGLPPAFKCNGGAGPGGGVIQGTTSEAVVVALLAARARALAGRPVADRLKLVAYSSDQAHSCFKKACMIAGMDHVRLLPASAEHDWALQPEALKAAIEADVAAGLIPCFVMASVGTTSSCAVDPVAQLAAAAAGSGAWFHVDAAYAGSAALLPEHRHHFAGLGAVDSYSFNPHKWLLTNFDCCCMWVADSGPLKEALSLTPVFLRAAAGNSLDYKDWQIPLGRKFRSLKLYFLLRMYGAEKLRSYLRHHIALAGAFAQQVAADPRFELAAPQRFGLVCFRLRGVPREVNAALLAALNASGRLFLIHTELGGAYTLRLAVGAATSQLEHVQAAWAAVSAAADQVLAEHGVAAAAAAAAGKEVAAAGAGSGAGARS</sequence>
<accession>A0A835WJW2</accession>
<dbReference type="Gene3D" id="1.20.1340.10">
    <property type="entry name" value="dopa decarboxylase, N-terminal domain"/>
    <property type="match status" value="1"/>
</dbReference>
<feature type="modified residue" description="N6-(pyridoxal phosphate)lysine" evidence="6">
    <location>
        <position position="322"/>
    </location>
</feature>
<evidence type="ECO:0008006" key="10">
    <source>
        <dbReference type="Google" id="ProtNLM"/>
    </source>
</evidence>
<dbReference type="GO" id="GO:0005737">
    <property type="term" value="C:cytoplasm"/>
    <property type="evidence" value="ECO:0007669"/>
    <property type="project" value="TreeGrafter"/>
</dbReference>
<dbReference type="GO" id="GO:0030170">
    <property type="term" value="F:pyridoxal phosphate binding"/>
    <property type="evidence" value="ECO:0007669"/>
    <property type="project" value="InterPro"/>
</dbReference>